<dbReference type="PANTHER" id="PTHR21329">
    <property type="entry name" value="PHOSPHATIDYLINOSITOL N-ACETYLGLUCOSAMINYLTRANSFERASE SUBUNIT Q-RELATED"/>
    <property type="match status" value="1"/>
</dbReference>
<reference evidence="2 3" key="1">
    <citation type="submission" date="2016-04" db="EMBL/GenBank/DDBJ databases">
        <title>Evolutionary innovation and constraint leading to complex multicellularity in the Ascomycota.</title>
        <authorList>
            <person name="Cisse O."/>
            <person name="Nguyen A."/>
            <person name="Hewitt D.A."/>
            <person name="Jedd G."/>
            <person name="Stajich J.E."/>
        </authorList>
    </citation>
    <scope>NUCLEOTIDE SEQUENCE [LARGE SCALE GENOMIC DNA]</scope>
    <source>
        <strain evidence="2 3">DAH-3</strain>
    </source>
</reference>
<sequence>MQYISLKPISLNLVHHTTLPHSSHNLALKLLLHIKDIPPQASGLHTSLNQINCAHELQTFFDREYNTFTRRRRARSVSERVRESANDTFKSLLSFILSLSAKILLFLAPLVLWVSLYAFMAQRLFAEICLLLVETGSPALKDILASAQQIDMRLQQTCYWPIQYITLQKRKRNWASITTNHSDYIRFYNSLWLVANDIIIGIALGTYLIDNGLQLALLLDRYSRRYAIESLYRTILWLMDWPAGLKLNNELAAFLVCLLLYFAHGCRITSDPAILSAHHHHHRRIRILGRLNVNLALLGFAINPDCPHLRFQYCGVANLPLAASHTHFPVPSLPRKEKERLAQQN</sequence>
<comment type="caution">
    <text evidence="2">The sequence shown here is derived from an EMBL/GenBank/DDBJ whole genome shotgun (WGS) entry which is preliminary data.</text>
</comment>
<feature type="transmembrane region" description="Helical" evidence="1">
    <location>
        <begin position="92"/>
        <end position="116"/>
    </location>
</feature>
<dbReference type="PANTHER" id="PTHR21329:SF3">
    <property type="entry name" value="PHOSPHATIDYLINOSITOL N-ACETYLGLUCOSAMINYLTRANSFERASE SUBUNIT Q"/>
    <property type="match status" value="1"/>
</dbReference>
<feature type="transmembrane region" description="Helical" evidence="1">
    <location>
        <begin position="198"/>
        <end position="219"/>
    </location>
</feature>
<organism evidence="2 3">
    <name type="scientific">Neolecta irregularis (strain DAH-3)</name>
    <dbReference type="NCBI Taxonomy" id="1198029"/>
    <lineage>
        <taxon>Eukaryota</taxon>
        <taxon>Fungi</taxon>
        <taxon>Dikarya</taxon>
        <taxon>Ascomycota</taxon>
        <taxon>Taphrinomycotina</taxon>
        <taxon>Neolectales</taxon>
        <taxon>Neolectaceae</taxon>
        <taxon>Neolecta</taxon>
    </lineage>
</organism>
<dbReference type="OrthoDB" id="70250at2759"/>
<dbReference type="GO" id="GO:0005783">
    <property type="term" value="C:endoplasmic reticulum"/>
    <property type="evidence" value="ECO:0007669"/>
    <property type="project" value="TreeGrafter"/>
</dbReference>
<name>A0A1U7LH46_NEOID</name>
<dbReference type="STRING" id="1198029.A0A1U7LH46"/>
<dbReference type="GO" id="GO:0016020">
    <property type="term" value="C:membrane"/>
    <property type="evidence" value="ECO:0007669"/>
    <property type="project" value="InterPro"/>
</dbReference>
<keyword evidence="1" id="KW-0472">Membrane</keyword>
<evidence type="ECO:0000256" key="1">
    <source>
        <dbReference type="SAM" id="Phobius"/>
    </source>
</evidence>
<evidence type="ECO:0000313" key="2">
    <source>
        <dbReference type="EMBL" id="OLL21872.1"/>
    </source>
</evidence>
<dbReference type="EMBL" id="LXFE01004217">
    <property type="protein sequence ID" value="OLL21872.1"/>
    <property type="molecule type" value="Genomic_DNA"/>
</dbReference>
<dbReference type="GO" id="GO:0006506">
    <property type="term" value="P:GPI anchor biosynthetic process"/>
    <property type="evidence" value="ECO:0007669"/>
    <property type="project" value="InterPro"/>
</dbReference>
<keyword evidence="1" id="KW-0812">Transmembrane</keyword>
<dbReference type="Pfam" id="PF05024">
    <property type="entry name" value="Gpi1"/>
    <property type="match status" value="1"/>
</dbReference>
<proteinExistence type="predicted"/>
<dbReference type="AlphaFoldDB" id="A0A1U7LH46"/>
<keyword evidence="3" id="KW-1185">Reference proteome</keyword>
<evidence type="ECO:0000313" key="3">
    <source>
        <dbReference type="Proteomes" id="UP000186594"/>
    </source>
</evidence>
<accession>A0A1U7LH46</accession>
<dbReference type="InterPro" id="IPR007720">
    <property type="entry name" value="PigQ/GPI1"/>
</dbReference>
<gene>
    <name evidence="2" type="ORF">NEOLI_000475</name>
</gene>
<keyword evidence="1" id="KW-1133">Transmembrane helix</keyword>
<dbReference type="Proteomes" id="UP000186594">
    <property type="component" value="Unassembled WGS sequence"/>
</dbReference>
<protein>
    <submittedName>
        <fullName evidence="2">N-acetylglucosaminyl-phosphatidylinositol biosynthetic protein gpi1</fullName>
    </submittedName>
</protein>